<evidence type="ECO:0000313" key="2">
    <source>
        <dbReference type="EMBL" id="AYN38352.1"/>
    </source>
</evidence>
<accession>A0A3G2JCU6</accession>
<dbReference type="KEGG" id="sdd:D9753_04790"/>
<keyword evidence="3" id="KW-1185">Reference proteome</keyword>
<feature type="region of interest" description="Disordered" evidence="1">
    <location>
        <begin position="35"/>
        <end position="92"/>
    </location>
</feature>
<organism evidence="2 3">
    <name type="scientific">Streptomyces dangxiongensis</name>
    <dbReference type="NCBI Taxonomy" id="1442032"/>
    <lineage>
        <taxon>Bacteria</taxon>
        <taxon>Bacillati</taxon>
        <taxon>Actinomycetota</taxon>
        <taxon>Actinomycetes</taxon>
        <taxon>Kitasatosporales</taxon>
        <taxon>Streptomycetaceae</taxon>
        <taxon>Streptomyces</taxon>
    </lineage>
</organism>
<protein>
    <submittedName>
        <fullName evidence="2">Uncharacterized protein</fullName>
    </submittedName>
</protein>
<dbReference type="EMBL" id="CP033073">
    <property type="protein sequence ID" value="AYN38352.1"/>
    <property type="molecule type" value="Genomic_DNA"/>
</dbReference>
<feature type="compositionally biased region" description="Basic residues" evidence="1">
    <location>
        <begin position="35"/>
        <end position="45"/>
    </location>
</feature>
<reference evidence="2 3" key="1">
    <citation type="submission" date="2018-10" db="EMBL/GenBank/DDBJ databases">
        <title>The genome of Streptomyces dangxiongensis Z022.</title>
        <authorList>
            <person name="Zhang B."/>
        </authorList>
    </citation>
    <scope>NUCLEOTIDE SEQUENCE [LARGE SCALE GENOMIC DNA]</scope>
    <source>
        <strain evidence="2 3">Z022</strain>
    </source>
</reference>
<dbReference type="Proteomes" id="UP000268329">
    <property type="component" value="Chromosome"/>
</dbReference>
<proteinExistence type="predicted"/>
<evidence type="ECO:0000256" key="1">
    <source>
        <dbReference type="SAM" id="MobiDB-lite"/>
    </source>
</evidence>
<evidence type="ECO:0000313" key="3">
    <source>
        <dbReference type="Proteomes" id="UP000268329"/>
    </source>
</evidence>
<gene>
    <name evidence="2" type="ORF">D9753_04790</name>
</gene>
<sequence length="92" mass="10117">MRNDTRPKTVLLHVGPVETFVPRDRIGSFQPWTIKKGRPRCRRPLSPRSRTTPSAACPGGRVRPGSPTIARRAGSARTTDPGTIEGRSRMSP</sequence>
<dbReference type="AlphaFoldDB" id="A0A3G2JCU6"/>
<name>A0A3G2JCU6_9ACTN</name>